<evidence type="ECO:0000313" key="2">
    <source>
        <dbReference type="Proteomes" id="UP001196413"/>
    </source>
</evidence>
<accession>A0AAD5QIX1</accession>
<reference evidence="1" key="1">
    <citation type="submission" date="2021-06" db="EMBL/GenBank/DDBJ databases">
        <title>Parelaphostrongylus tenuis whole genome reference sequence.</title>
        <authorList>
            <person name="Garwood T.J."/>
            <person name="Larsen P.A."/>
            <person name="Fountain-Jones N.M."/>
            <person name="Garbe J.R."/>
            <person name="Macchietto M.G."/>
            <person name="Kania S.A."/>
            <person name="Gerhold R.W."/>
            <person name="Richards J.E."/>
            <person name="Wolf T.M."/>
        </authorList>
    </citation>
    <scope>NUCLEOTIDE SEQUENCE</scope>
    <source>
        <strain evidence="1">MNPRO001-30</strain>
        <tissue evidence="1">Meninges</tissue>
    </source>
</reference>
<protein>
    <submittedName>
        <fullName evidence="1">Uncharacterized protein</fullName>
    </submittedName>
</protein>
<evidence type="ECO:0000313" key="1">
    <source>
        <dbReference type="EMBL" id="KAJ1352212.1"/>
    </source>
</evidence>
<keyword evidence="2" id="KW-1185">Reference proteome</keyword>
<dbReference type="Proteomes" id="UP001196413">
    <property type="component" value="Unassembled WGS sequence"/>
</dbReference>
<proteinExistence type="predicted"/>
<sequence length="50" mass="5663">MSALLQTNLRTTYPRIRKGTLLGVICEKQATTVDDDFVEKKRLTLRSGSH</sequence>
<dbReference type="EMBL" id="JAHQIW010001335">
    <property type="protein sequence ID" value="KAJ1352212.1"/>
    <property type="molecule type" value="Genomic_DNA"/>
</dbReference>
<comment type="caution">
    <text evidence="1">The sequence shown here is derived from an EMBL/GenBank/DDBJ whole genome shotgun (WGS) entry which is preliminary data.</text>
</comment>
<organism evidence="1 2">
    <name type="scientific">Parelaphostrongylus tenuis</name>
    <name type="common">Meningeal worm</name>
    <dbReference type="NCBI Taxonomy" id="148309"/>
    <lineage>
        <taxon>Eukaryota</taxon>
        <taxon>Metazoa</taxon>
        <taxon>Ecdysozoa</taxon>
        <taxon>Nematoda</taxon>
        <taxon>Chromadorea</taxon>
        <taxon>Rhabditida</taxon>
        <taxon>Rhabditina</taxon>
        <taxon>Rhabditomorpha</taxon>
        <taxon>Strongyloidea</taxon>
        <taxon>Metastrongylidae</taxon>
        <taxon>Parelaphostrongylus</taxon>
    </lineage>
</organism>
<dbReference type="AlphaFoldDB" id="A0AAD5QIX1"/>
<gene>
    <name evidence="1" type="ORF">KIN20_008418</name>
</gene>
<name>A0AAD5QIX1_PARTN</name>